<name>A0A6A6EGJ2_9PEZI</name>
<dbReference type="PROSITE" id="PS50023">
    <property type="entry name" value="LIM_DOMAIN_2"/>
    <property type="match status" value="2"/>
</dbReference>
<evidence type="ECO:0000256" key="5">
    <source>
        <dbReference type="SAM" id="MobiDB-lite"/>
    </source>
</evidence>
<keyword evidence="8" id="KW-1185">Reference proteome</keyword>
<feature type="compositionally biased region" description="Low complexity" evidence="5">
    <location>
        <begin position="249"/>
        <end position="269"/>
    </location>
</feature>
<feature type="region of interest" description="Disordered" evidence="5">
    <location>
        <begin position="36"/>
        <end position="567"/>
    </location>
</feature>
<keyword evidence="3 4" id="KW-0440">LIM domain</keyword>
<dbReference type="PROSITE" id="PS00478">
    <property type="entry name" value="LIM_DOMAIN_1"/>
    <property type="match status" value="1"/>
</dbReference>
<feature type="compositionally biased region" description="Basic and acidic residues" evidence="5">
    <location>
        <begin position="293"/>
        <end position="310"/>
    </location>
</feature>
<evidence type="ECO:0000256" key="4">
    <source>
        <dbReference type="PROSITE-ProRule" id="PRU00125"/>
    </source>
</evidence>
<dbReference type="AlphaFoldDB" id="A0A6A6EGJ2"/>
<dbReference type="SUPFAM" id="SSF57716">
    <property type="entry name" value="Glucocorticoid receptor-like (DNA-binding domain)"/>
    <property type="match status" value="1"/>
</dbReference>
<evidence type="ECO:0000256" key="3">
    <source>
        <dbReference type="ARBA" id="ARBA00023038"/>
    </source>
</evidence>
<accession>A0A6A6EGJ2</accession>
<dbReference type="InterPro" id="IPR001781">
    <property type="entry name" value="Znf_LIM"/>
</dbReference>
<keyword evidence="1 4" id="KW-0479">Metal-binding</keyword>
<feature type="compositionally biased region" description="Low complexity" evidence="5">
    <location>
        <begin position="371"/>
        <end position="382"/>
    </location>
</feature>
<feature type="compositionally biased region" description="Low complexity" evidence="5">
    <location>
        <begin position="409"/>
        <end position="437"/>
    </location>
</feature>
<feature type="compositionally biased region" description="Polar residues" evidence="5">
    <location>
        <begin position="357"/>
        <end position="370"/>
    </location>
</feature>
<gene>
    <name evidence="7" type="ORF">K469DRAFT_624773</name>
</gene>
<evidence type="ECO:0000313" key="7">
    <source>
        <dbReference type="EMBL" id="KAF2190205.1"/>
    </source>
</evidence>
<organism evidence="7 8">
    <name type="scientific">Zopfia rhizophila CBS 207.26</name>
    <dbReference type="NCBI Taxonomy" id="1314779"/>
    <lineage>
        <taxon>Eukaryota</taxon>
        <taxon>Fungi</taxon>
        <taxon>Dikarya</taxon>
        <taxon>Ascomycota</taxon>
        <taxon>Pezizomycotina</taxon>
        <taxon>Dothideomycetes</taxon>
        <taxon>Dothideomycetes incertae sedis</taxon>
        <taxon>Zopfiaceae</taxon>
        <taxon>Zopfia</taxon>
    </lineage>
</organism>
<feature type="domain" description="LIM zinc-binding" evidence="6">
    <location>
        <begin position="630"/>
        <end position="689"/>
    </location>
</feature>
<dbReference type="PANTHER" id="PTHR24210">
    <property type="entry name" value="LIM DOMAIN-CONTAINING PROTEIN"/>
    <property type="match status" value="1"/>
</dbReference>
<evidence type="ECO:0000256" key="1">
    <source>
        <dbReference type="ARBA" id="ARBA00022723"/>
    </source>
</evidence>
<feature type="domain" description="LIM zinc-binding" evidence="6">
    <location>
        <begin position="566"/>
        <end position="629"/>
    </location>
</feature>
<dbReference type="GO" id="GO:0046872">
    <property type="term" value="F:metal ion binding"/>
    <property type="evidence" value="ECO:0007669"/>
    <property type="project" value="UniProtKB-KW"/>
</dbReference>
<dbReference type="CDD" id="cd08368">
    <property type="entry name" value="LIM"/>
    <property type="match status" value="1"/>
</dbReference>
<dbReference type="InterPro" id="IPR017351">
    <property type="entry name" value="PINCH-1-4-like"/>
</dbReference>
<feature type="compositionally biased region" description="Pro residues" evidence="5">
    <location>
        <begin position="126"/>
        <end position="136"/>
    </location>
</feature>
<feature type="compositionally biased region" description="Polar residues" evidence="5">
    <location>
        <begin position="150"/>
        <end position="160"/>
    </location>
</feature>
<dbReference type="Gene3D" id="2.10.110.10">
    <property type="entry name" value="Cysteine Rich Protein"/>
    <property type="match status" value="2"/>
</dbReference>
<dbReference type="Proteomes" id="UP000800200">
    <property type="component" value="Unassembled WGS sequence"/>
</dbReference>
<proteinExistence type="predicted"/>
<feature type="compositionally biased region" description="Polar residues" evidence="5">
    <location>
        <begin position="237"/>
        <end position="248"/>
    </location>
</feature>
<feature type="compositionally biased region" description="Polar residues" evidence="5">
    <location>
        <begin position="87"/>
        <end position="103"/>
    </location>
</feature>
<dbReference type="Pfam" id="PF00412">
    <property type="entry name" value="LIM"/>
    <property type="match status" value="2"/>
</dbReference>
<dbReference type="CDD" id="cd09397">
    <property type="entry name" value="LIM1_UF1"/>
    <property type="match status" value="1"/>
</dbReference>
<feature type="compositionally biased region" description="Polar residues" evidence="5">
    <location>
        <begin position="58"/>
        <end position="67"/>
    </location>
</feature>
<reference evidence="7" key="1">
    <citation type="journal article" date="2020" name="Stud. Mycol.">
        <title>101 Dothideomycetes genomes: a test case for predicting lifestyles and emergence of pathogens.</title>
        <authorList>
            <person name="Haridas S."/>
            <person name="Albert R."/>
            <person name="Binder M."/>
            <person name="Bloem J."/>
            <person name="Labutti K."/>
            <person name="Salamov A."/>
            <person name="Andreopoulos B."/>
            <person name="Baker S."/>
            <person name="Barry K."/>
            <person name="Bills G."/>
            <person name="Bluhm B."/>
            <person name="Cannon C."/>
            <person name="Castanera R."/>
            <person name="Culley D."/>
            <person name="Daum C."/>
            <person name="Ezra D."/>
            <person name="Gonzalez J."/>
            <person name="Henrissat B."/>
            <person name="Kuo A."/>
            <person name="Liang C."/>
            <person name="Lipzen A."/>
            <person name="Lutzoni F."/>
            <person name="Magnuson J."/>
            <person name="Mondo S."/>
            <person name="Nolan M."/>
            <person name="Ohm R."/>
            <person name="Pangilinan J."/>
            <person name="Park H.-J."/>
            <person name="Ramirez L."/>
            <person name="Alfaro M."/>
            <person name="Sun H."/>
            <person name="Tritt A."/>
            <person name="Yoshinaga Y."/>
            <person name="Zwiers L.-H."/>
            <person name="Turgeon B."/>
            <person name="Goodwin S."/>
            <person name="Spatafora J."/>
            <person name="Crous P."/>
            <person name="Grigoriev I."/>
        </authorList>
    </citation>
    <scope>NUCLEOTIDE SEQUENCE</scope>
    <source>
        <strain evidence="7">CBS 207.26</strain>
    </source>
</reference>
<evidence type="ECO:0000259" key="6">
    <source>
        <dbReference type="PROSITE" id="PS50023"/>
    </source>
</evidence>
<dbReference type="EMBL" id="ML994619">
    <property type="protein sequence ID" value="KAF2190205.1"/>
    <property type="molecule type" value="Genomic_DNA"/>
</dbReference>
<protein>
    <recommendedName>
        <fullName evidence="6">LIM zinc-binding domain-containing protein</fullName>
    </recommendedName>
</protein>
<dbReference type="OrthoDB" id="1112565at2759"/>
<evidence type="ECO:0000313" key="8">
    <source>
        <dbReference type="Proteomes" id="UP000800200"/>
    </source>
</evidence>
<dbReference type="PANTHER" id="PTHR24210:SF14">
    <property type="entry name" value="LIM ZINC-BINDING DOMAIN-CONTAINING PROTEIN"/>
    <property type="match status" value="1"/>
</dbReference>
<keyword evidence="2 4" id="KW-0862">Zinc</keyword>
<dbReference type="SMART" id="SM00132">
    <property type="entry name" value="LIM"/>
    <property type="match status" value="2"/>
</dbReference>
<dbReference type="GO" id="GO:0030695">
    <property type="term" value="F:GTPase regulator activity"/>
    <property type="evidence" value="ECO:0007669"/>
    <property type="project" value="UniProtKB-ARBA"/>
</dbReference>
<feature type="compositionally biased region" description="Polar residues" evidence="5">
    <location>
        <begin position="527"/>
        <end position="540"/>
    </location>
</feature>
<dbReference type="FunFam" id="2.10.110.10:FF:000105">
    <property type="entry name" value="Similar to LIM domain-containing protein"/>
    <property type="match status" value="1"/>
</dbReference>
<sequence>MADNYRPLSFLPSIKCSSCGVDIEIAQLADHVCATTTSKNPEPTLPKLDRAATFGGSAFNNTSSGQTRPVRMPPPPRIDPSAANKPFQPQNQPTPLSNYSSKGYSPLSPGGGRLPFKMNRSATSPMPRPFSPPSPDLPSNMDCAFPPFPTSGSATPNGTRPKTRERPEPAYTHRYAEPDPLYAPVSPRTNGGESVLRRMDTIAPGPFDGRGSDSRPSTSNGRAPGQREPEFGHRRTATQGSISSNGRPSAQRSSLASNRSRSSTFSNGSVGLPARPKPGMSGMAAMPPPPRPPRAEGIDAFLDRLQKETMEPFQISQDSRSRTFPIRKESRDATGPPPRPRRPSESNSVPRRPTDVDSFNSVPRPNNMFPTRSTSRGGSKSGIRPDEAPPMPPIPDYGKDLPPKPLHTPSDSGLSDDSVSSSGFRSAASSRSSPPASEGGHSRKPSKTGRTDILGGESIPRSTSPEPIIEPRVPPRLENHSGPVGYNRGNAPEPLLQPPSMPFSDAPESPLDPAIQRGLLHQKRPSESQGFSSALPSSVPKSPPRQRFDSELRGQVNRRPTTTSKGKCRGCSEPIIGKSIKDSSGRLTGRYHKQCFVCRTCRAPFPTADFYVFENFPYCEQHYHQFNGSLCRSCNRGIEGQYLETDQCQKFHPRCFTCLTCRIVLRDDYYEVGGKVYCDRHAYHAAQQNTFLGPGGNKSRNLQKRTTRLMMMM</sequence>
<evidence type="ECO:0000256" key="2">
    <source>
        <dbReference type="ARBA" id="ARBA00022833"/>
    </source>
</evidence>